<dbReference type="InterPro" id="IPR047324">
    <property type="entry name" value="LbH_gamma_CA-like"/>
</dbReference>
<dbReference type="Pfam" id="PF14602">
    <property type="entry name" value="Hexapep_2"/>
    <property type="match status" value="1"/>
</dbReference>
<dbReference type="PANTHER" id="PTHR13061:SF29">
    <property type="entry name" value="GAMMA CARBONIC ANHYDRASE-LIKE 1, MITOCHONDRIAL-RELATED"/>
    <property type="match status" value="1"/>
</dbReference>
<dbReference type="EMBL" id="DXCX01000014">
    <property type="protein sequence ID" value="HIY72546.1"/>
    <property type="molecule type" value="Genomic_DNA"/>
</dbReference>
<dbReference type="Proteomes" id="UP000886824">
    <property type="component" value="Unassembled WGS sequence"/>
</dbReference>
<dbReference type="InterPro" id="IPR001451">
    <property type="entry name" value="Hexapep"/>
</dbReference>
<dbReference type="PANTHER" id="PTHR13061">
    <property type="entry name" value="DYNACTIN SUBUNIT P25"/>
    <property type="match status" value="1"/>
</dbReference>
<accession>A0A9D1Z5R3</accession>
<dbReference type="CDD" id="cd04645">
    <property type="entry name" value="LbH_gamma_CA_like"/>
    <property type="match status" value="1"/>
</dbReference>
<organism evidence="1 2">
    <name type="scientific">Candidatus Intestinimonas merdavium</name>
    <dbReference type="NCBI Taxonomy" id="2838622"/>
    <lineage>
        <taxon>Bacteria</taxon>
        <taxon>Bacillati</taxon>
        <taxon>Bacillota</taxon>
        <taxon>Clostridia</taxon>
        <taxon>Eubacteriales</taxon>
        <taxon>Intestinimonas</taxon>
    </lineage>
</organism>
<reference evidence="1" key="1">
    <citation type="journal article" date="2021" name="PeerJ">
        <title>Extensive microbial diversity within the chicken gut microbiome revealed by metagenomics and culture.</title>
        <authorList>
            <person name="Gilroy R."/>
            <person name="Ravi A."/>
            <person name="Getino M."/>
            <person name="Pursley I."/>
            <person name="Horton D.L."/>
            <person name="Alikhan N.F."/>
            <person name="Baker D."/>
            <person name="Gharbi K."/>
            <person name="Hall N."/>
            <person name="Watson M."/>
            <person name="Adriaenssens E.M."/>
            <person name="Foster-Nyarko E."/>
            <person name="Jarju S."/>
            <person name="Secka A."/>
            <person name="Antonio M."/>
            <person name="Oren A."/>
            <person name="Chaudhuri R.R."/>
            <person name="La Ragione R."/>
            <person name="Hildebrand F."/>
            <person name="Pallen M.J."/>
        </authorList>
    </citation>
    <scope>NUCLEOTIDE SEQUENCE</scope>
    <source>
        <strain evidence="1">CHK33-7979</strain>
    </source>
</reference>
<dbReference type="InterPro" id="IPR011004">
    <property type="entry name" value="Trimer_LpxA-like_sf"/>
</dbReference>
<dbReference type="InterPro" id="IPR050484">
    <property type="entry name" value="Transf_Hexapept/Carb_Anhydrase"/>
</dbReference>
<sequence>MAWQVFDGRSPVIGEGTYVHPDATLIGDVVIGKGCFIGPGARLRGDWGSIRIGDNCNIQDNCVIHAQPGKGTVVGNRCHIAHSTILHGPVLEEEVFVGMGCIVMDDAILKKRCCLAAGTLVLAGQTISENTLAMGHPSKEVKQISDKMRDTLEWAREQYIALPARYLKEEK</sequence>
<reference evidence="1" key="2">
    <citation type="submission" date="2021-04" db="EMBL/GenBank/DDBJ databases">
        <authorList>
            <person name="Gilroy R."/>
        </authorList>
    </citation>
    <scope>NUCLEOTIDE SEQUENCE</scope>
    <source>
        <strain evidence="1">CHK33-7979</strain>
    </source>
</reference>
<gene>
    <name evidence="1" type="ORF">H9826_01045</name>
</gene>
<dbReference type="Pfam" id="PF00132">
    <property type="entry name" value="Hexapep"/>
    <property type="match status" value="1"/>
</dbReference>
<dbReference type="Gene3D" id="2.160.10.10">
    <property type="entry name" value="Hexapeptide repeat proteins"/>
    <property type="match status" value="1"/>
</dbReference>
<protein>
    <submittedName>
        <fullName evidence="1">Gamma carbonic anhydrase family protein</fullName>
    </submittedName>
</protein>
<dbReference type="AlphaFoldDB" id="A0A9D1Z5R3"/>
<proteinExistence type="predicted"/>
<name>A0A9D1Z5R3_9FIRM</name>
<comment type="caution">
    <text evidence="1">The sequence shown here is derived from an EMBL/GenBank/DDBJ whole genome shotgun (WGS) entry which is preliminary data.</text>
</comment>
<dbReference type="SUPFAM" id="SSF51161">
    <property type="entry name" value="Trimeric LpxA-like enzymes"/>
    <property type="match status" value="1"/>
</dbReference>
<evidence type="ECO:0000313" key="2">
    <source>
        <dbReference type="Proteomes" id="UP000886824"/>
    </source>
</evidence>
<evidence type="ECO:0000313" key="1">
    <source>
        <dbReference type="EMBL" id="HIY72546.1"/>
    </source>
</evidence>